<dbReference type="GO" id="GO:0005694">
    <property type="term" value="C:chromosome"/>
    <property type="evidence" value="ECO:0007669"/>
    <property type="project" value="InterPro"/>
</dbReference>
<feature type="domain" description="DNA topoisomerase type IA zn finger" evidence="1">
    <location>
        <begin position="100"/>
        <end position="136"/>
    </location>
</feature>
<dbReference type="GO" id="GO:0003677">
    <property type="term" value="F:DNA binding"/>
    <property type="evidence" value="ECO:0007669"/>
    <property type="project" value="InterPro"/>
</dbReference>
<dbReference type="RefSeq" id="WP_115315677.1">
    <property type="nucleotide sequence ID" value="NZ_LWIF01000001.1"/>
</dbReference>
<dbReference type="PANTHER" id="PTHR42785">
    <property type="entry name" value="DNA TOPOISOMERASE, TYPE IA, CORE"/>
    <property type="match status" value="1"/>
</dbReference>
<accession>A0A379CAK2</accession>
<evidence type="ECO:0000313" key="2">
    <source>
        <dbReference type="EMBL" id="SUB59189.1"/>
    </source>
</evidence>
<dbReference type="EC" id="5.99.1.2" evidence="2"/>
<dbReference type="GO" id="GO:0006265">
    <property type="term" value="P:DNA topological change"/>
    <property type="evidence" value="ECO:0007669"/>
    <property type="project" value="InterPro"/>
</dbReference>
<dbReference type="Proteomes" id="UP000255417">
    <property type="component" value="Unassembled WGS sequence"/>
</dbReference>
<feature type="domain" description="DNA topoisomerase type IA zn finger" evidence="1">
    <location>
        <begin position="139"/>
        <end position="169"/>
    </location>
</feature>
<feature type="domain" description="DNA topoisomerase type IA zn finger" evidence="1">
    <location>
        <begin position="11"/>
        <end position="46"/>
    </location>
</feature>
<gene>
    <name evidence="2" type="primary">topA_2</name>
    <name evidence="2" type="ORF">NCTC12872_01168</name>
</gene>
<dbReference type="InterPro" id="IPR013498">
    <property type="entry name" value="Topo_IA_Znf"/>
</dbReference>
<dbReference type="SUPFAM" id="SSF57783">
    <property type="entry name" value="Zinc beta-ribbon"/>
    <property type="match status" value="3"/>
</dbReference>
<evidence type="ECO:0000313" key="3">
    <source>
        <dbReference type="Proteomes" id="UP000255417"/>
    </source>
</evidence>
<dbReference type="EMBL" id="UGTA01000001">
    <property type="protein sequence ID" value="SUB59189.1"/>
    <property type="molecule type" value="Genomic_DNA"/>
</dbReference>
<proteinExistence type="predicted"/>
<dbReference type="InterPro" id="IPR000380">
    <property type="entry name" value="Topo_IA"/>
</dbReference>
<dbReference type="PANTHER" id="PTHR42785:SF1">
    <property type="entry name" value="DNA TOPOISOMERASE"/>
    <property type="match status" value="1"/>
</dbReference>
<feature type="domain" description="DNA topoisomerase type IA zn finger" evidence="1">
    <location>
        <begin position="57"/>
        <end position="91"/>
    </location>
</feature>
<keyword evidence="2" id="KW-0413">Isomerase</keyword>
<organism evidence="2 3">
    <name type="scientific">Phocoenobacter uteri</name>
    <dbReference type="NCBI Taxonomy" id="146806"/>
    <lineage>
        <taxon>Bacteria</taxon>
        <taxon>Pseudomonadati</taxon>
        <taxon>Pseudomonadota</taxon>
        <taxon>Gammaproteobacteria</taxon>
        <taxon>Pasteurellales</taxon>
        <taxon>Pasteurellaceae</taxon>
        <taxon>Phocoenobacter</taxon>
    </lineage>
</organism>
<dbReference type="AlphaFoldDB" id="A0A379CAK2"/>
<dbReference type="Pfam" id="PF01396">
    <property type="entry name" value="Zn_ribbon_Top1"/>
    <property type="match status" value="4"/>
</dbReference>
<evidence type="ECO:0000259" key="1">
    <source>
        <dbReference type="Pfam" id="PF01396"/>
    </source>
</evidence>
<reference evidence="2 3" key="1">
    <citation type="submission" date="2018-06" db="EMBL/GenBank/DDBJ databases">
        <authorList>
            <consortium name="Pathogen Informatics"/>
            <person name="Doyle S."/>
        </authorList>
    </citation>
    <scope>NUCLEOTIDE SEQUENCE [LARGE SCALE GENOMIC DNA]</scope>
    <source>
        <strain evidence="2 3">NCTC12872</strain>
    </source>
</reference>
<keyword evidence="3" id="KW-1185">Reference proteome</keyword>
<dbReference type="GO" id="GO:0003917">
    <property type="term" value="F:DNA topoisomerase type I (single strand cut, ATP-independent) activity"/>
    <property type="evidence" value="ECO:0007669"/>
    <property type="project" value="InterPro"/>
</dbReference>
<dbReference type="Gene3D" id="3.30.65.10">
    <property type="entry name" value="Bacterial Topoisomerase I, domain 1"/>
    <property type="match status" value="2"/>
</dbReference>
<sequence length="175" mass="19855">MSIFQSKKHAENCPECGASLQMKRSKQGLFLGCSAYPSCDYLKPLHNATHIIKNLDEHCPECHNPLQLKQGNYGMFIGCSNYPDCDFTVHDETEEIECFCPQCDENKLVARQGRSGKTFYGCAGYPQCRFTLFSKPIQKECPLCHSHIVTAKKVRGKKVYTCIMPSCQHSFIEEE</sequence>
<name>A0A379CAK2_9PAST</name>
<dbReference type="OrthoDB" id="6412825at2"/>
<protein>
    <submittedName>
        <fullName evidence="2">DNA topoisomerase 1</fullName>
        <ecNumber evidence="2">5.99.1.2</ecNumber>
    </submittedName>
</protein>